<dbReference type="PANTHER" id="PTHR44858:SF1">
    <property type="entry name" value="UDP-N-ACETYLGLUCOSAMINE--PEPTIDE N-ACETYLGLUCOSAMINYLTRANSFERASE SPINDLY-RELATED"/>
    <property type="match status" value="1"/>
</dbReference>
<keyword evidence="1" id="KW-0677">Repeat</keyword>
<evidence type="ECO:0000256" key="2">
    <source>
        <dbReference type="ARBA" id="ARBA00022803"/>
    </source>
</evidence>
<dbReference type="InterPro" id="IPR019734">
    <property type="entry name" value="TPR_rpt"/>
</dbReference>
<feature type="signal peptide" evidence="4">
    <location>
        <begin position="1"/>
        <end position="18"/>
    </location>
</feature>
<name>A0A7L5DP26_9BACT</name>
<sequence length="362" mass="42285">MKTYCILFSILIAFNCSAQTYYASPLGFKINFDKTWKRVPKEILQKKLNDIKQLVEYREDVQFDACYQKIGNADMDYPYILFKNIHAATDNETAIKKVQEYFTSKSTFEKTVQNMVNGKFGLELTVGKNYYDAQNKILILTYDIGISIKGNLVGMFAFYFGKKASLMTYCYSYKDEFKYDQKEFINIVYSIEDKGMVTDMSHYTQKHDIAVKYYNDGKMQSENENRQEAIRLYTKAIENYPVEDTYMKSEALYNRGLNKRYINDYKGAIADYTQAIKHRPNYFKAYNNRGYAKLLLEDYTGAIIDFTMTIKYDNYNTEFSSMALGNRGIAKVFLGQDGCLDLKKSIELGNQNAHKFYNEYCK</sequence>
<evidence type="ECO:0000256" key="4">
    <source>
        <dbReference type="SAM" id="SignalP"/>
    </source>
</evidence>
<reference evidence="5 6" key="1">
    <citation type="submission" date="2020-04" db="EMBL/GenBank/DDBJ databases">
        <title>Genome sequencing of novel species.</title>
        <authorList>
            <person name="Heo J."/>
            <person name="Kim S.-J."/>
            <person name="Kim J.-S."/>
            <person name="Hong S.-B."/>
            <person name="Kwon S.-W."/>
        </authorList>
    </citation>
    <scope>NUCLEOTIDE SEQUENCE [LARGE SCALE GENOMIC DNA]</scope>
    <source>
        <strain evidence="5 6">CJU-R4</strain>
    </source>
</reference>
<dbReference type="SUPFAM" id="SSF48452">
    <property type="entry name" value="TPR-like"/>
    <property type="match status" value="1"/>
</dbReference>
<feature type="repeat" description="TPR" evidence="3">
    <location>
        <begin position="249"/>
        <end position="282"/>
    </location>
</feature>
<protein>
    <submittedName>
        <fullName evidence="5">Tetratricopeptide repeat protein</fullName>
    </submittedName>
</protein>
<keyword evidence="6" id="KW-1185">Reference proteome</keyword>
<keyword evidence="4" id="KW-0732">Signal</keyword>
<dbReference type="GO" id="GO:0009279">
    <property type="term" value="C:cell outer membrane"/>
    <property type="evidence" value="ECO:0007669"/>
    <property type="project" value="TreeGrafter"/>
</dbReference>
<dbReference type="Pfam" id="PF13414">
    <property type="entry name" value="TPR_11"/>
    <property type="match status" value="1"/>
</dbReference>
<accession>A0A7L5DP26</accession>
<dbReference type="Gene3D" id="1.25.40.10">
    <property type="entry name" value="Tetratricopeptide repeat domain"/>
    <property type="match status" value="1"/>
</dbReference>
<dbReference type="EMBL" id="CP051677">
    <property type="protein sequence ID" value="QJD80209.1"/>
    <property type="molecule type" value="Genomic_DNA"/>
</dbReference>
<gene>
    <name evidence="5" type="ORF">HH216_18650</name>
</gene>
<proteinExistence type="predicted"/>
<evidence type="ECO:0000256" key="1">
    <source>
        <dbReference type="ARBA" id="ARBA00022737"/>
    </source>
</evidence>
<evidence type="ECO:0000313" key="6">
    <source>
        <dbReference type="Proteomes" id="UP000501128"/>
    </source>
</evidence>
<feature type="repeat" description="TPR" evidence="3">
    <location>
        <begin position="210"/>
        <end position="243"/>
    </location>
</feature>
<dbReference type="InterPro" id="IPR050498">
    <property type="entry name" value="Ycf3"/>
</dbReference>
<dbReference type="GO" id="GO:0046813">
    <property type="term" value="P:receptor-mediated virion attachment to host cell"/>
    <property type="evidence" value="ECO:0007669"/>
    <property type="project" value="TreeGrafter"/>
</dbReference>
<evidence type="ECO:0000313" key="5">
    <source>
        <dbReference type="EMBL" id="QJD80209.1"/>
    </source>
</evidence>
<dbReference type="InterPro" id="IPR011990">
    <property type="entry name" value="TPR-like_helical_dom_sf"/>
</dbReference>
<dbReference type="SMART" id="SM00028">
    <property type="entry name" value="TPR"/>
    <property type="match status" value="3"/>
</dbReference>
<feature type="chain" id="PRO_5029594147" evidence="4">
    <location>
        <begin position="19"/>
        <end position="362"/>
    </location>
</feature>
<dbReference type="RefSeq" id="WP_169552168.1">
    <property type="nucleotide sequence ID" value="NZ_CP051677.1"/>
</dbReference>
<dbReference type="Proteomes" id="UP000501128">
    <property type="component" value="Chromosome"/>
</dbReference>
<keyword evidence="2 3" id="KW-0802">TPR repeat</keyword>
<dbReference type="KEGG" id="srho:HH216_18650"/>
<organism evidence="5 6">
    <name type="scientific">Spirosoma rhododendri</name>
    <dbReference type="NCBI Taxonomy" id="2728024"/>
    <lineage>
        <taxon>Bacteria</taxon>
        <taxon>Pseudomonadati</taxon>
        <taxon>Bacteroidota</taxon>
        <taxon>Cytophagia</taxon>
        <taxon>Cytophagales</taxon>
        <taxon>Cytophagaceae</taxon>
        <taxon>Spirosoma</taxon>
    </lineage>
</organism>
<dbReference type="AlphaFoldDB" id="A0A7L5DP26"/>
<dbReference type="PROSITE" id="PS50005">
    <property type="entry name" value="TPR"/>
    <property type="match status" value="2"/>
</dbReference>
<dbReference type="PANTHER" id="PTHR44858">
    <property type="entry name" value="TETRATRICOPEPTIDE REPEAT PROTEIN 6"/>
    <property type="match status" value="1"/>
</dbReference>
<evidence type="ECO:0000256" key="3">
    <source>
        <dbReference type="PROSITE-ProRule" id="PRU00339"/>
    </source>
</evidence>